<dbReference type="Gene3D" id="1.20.1070.10">
    <property type="entry name" value="Rhodopsin 7-helix transmembrane proteins"/>
    <property type="match status" value="1"/>
</dbReference>
<dbReference type="SUPFAM" id="SSF81321">
    <property type="entry name" value="Family A G protein-coupled receptor-like"/>
    <property type="match status" value="1"/>
</dbReference>
<reference evidence="2" key="1">
    <citation type="journal article" date="2008" name="Nat. Genet.">
        <title>The Pristionchus pacificus genome provides a unique perspective on nematode lifestyle and parasitism.</title>
        <authorList>
            <person name="Dieterich C."/>
            <person name="Clifton S.W."/>
            <person name="Schuster L.N."/>
            <person name="Chinwalla A."/>
            <person name="Delehaunty K."/>
            <person name="Dinkelacker I."/>
            <person name="Fulton L."/>
            <person name="Fulton R."/>
            <person name="Godfrey J."/>
            <person name="Minx P."/>
            <person name="Mitreva M."/>
            <person name="Roeseler W."/>
            <person name="Tian H."/>
            <person name="Witte H."/>
            <person name="Yang S.P."/>
            <person name="Wilson R.K."/>
            <person name="Sommer R.J."/>
        </authorList>
    </citation>
    <scope>NUCLEOTIDE SEQUENCE [LARGE SCALE GENOMIC DNA]</scope>
    <source>
        <strain evidence="2">PS312</strain>
    </source>
</reference>
<dbReference type="PANTHER" id="PTHR23017">
    <property type="entry name" value="SERPENTINE RECEPTOR, CLASS X"/>
    <property type="match status" value="1"/>
</dbReference>
<evidence type="ECO:0000313" key="2">
    <source>
        <dbReference type="Proteomes" id="UP000005239"/>
    </source>
</evidence>
<organism evidence="1 2">
    <name type="scientific">Pristionchus pacificus</name>
    <name type="common">Parasitic nematode worm</name>
    <dbReference type="NCBI Taxonomy" id="54126"/>
    <lineage>
        <taxon>Eukaryota</taxon>
        <taxon>Metazoa</taxon>
        <taxon>Ecdysozoa</taxon>
        <taxon>Nematoda</taxon>
        <taxon>Chromadorea</taxon>
        <taxon>Rhabditida</taxon>
        <taxon>Rhabditina</taxon>
        <taxon>Diplogasteromorpha</taxon>
        <taxon>Diplogasteroidea</taxon>
        <taxon>Neodiplogasteridae</taxon>
        <taxon>Pristionchus</taxon>
    </lineage>
</organism>
<name>A0A2A6C286_PRIPA</name>
<dbReference type="Proteomes" id="UP000005239">
    <property type="component" value="Unassembled WGS sequence"/>
</dbReference>
<proteinExistence type="predicted"/>
<keyword evidence="2" id="KW-1185">Reference proteome</keyword>
<gene>
    <name evidence="1" type="primary">WBGene00279106</name>
</gene>
<dbReference type="Pfam" id="PF10328">
    <property type="entry name" value="7TM_GPCR_Srx"/>
    <property type="match status" value="1"/>
</dbReference>
<sequence length="327" mass="37533">MNQSTSTINFINDRIAASIIFGVGMSGIIVNFTGVLLTFRIRALRSSFGRLTAVHCSADCAILAIFTFWCAPRTFLEYFDHHSLISRKIGQVSLYFWFITLYSQLFISLNRFTLLFFPSVYKKIFQHRTRHLIIFYGVVCVGHFCVYFGDGCDFYFNAETYFWEFADTPCGDSIAFWLDFIFGCAICVVVLLLDVICVMNMRRSDSMMGDRLDSHERKLRSHREMRFLAQACCTGLLFTLMLCSFHVISRYVEGTWPTFVATTLVWELSHLGDGIILFSFNNEMKRALMRPRTLFSFSTINSTATVTTRVASTGSRQIREVSTIAIR</sequence>
<accession>A0A8R1YVZ9</accession>
<protein>
    <submittedName>
        <fullName evidence="1">G protein-coupled receptor</fullName>
    </submittedName>
</protein>
<dbReference type="AlphaFoldDB" id="A0A2A6C286"/>
<dbReference type="OrthoDB" id="5874085at2759"/>
<reference evidence="1" key="2">
    <citation type="submission" date="2022-06" db="UniProtKB">
        <authorList>
            <consortium name="EnsemblMetazoa"/>
        </authorList>
    </citation>
    <scope>IDENTIFICATION</scope>
    <source>
        <strain evidence="1">PS312</strain>
    </source>
</reference>
<dbReference type="PANTHER" id="PTHR23017:SF3">
    <property type="entry name" value="G-PROTEIN COUPLED RECEPTORS FAMILY 1 PROFILE DOMAIN-CONTAINING PROTEIN"/>
    <property type="match status" value="1"/>
</dbReference>
<dbReference type="InterPro" id="IPR019430">
    <property type="entry name" value="7TM_GPCR_serpentine_rcpt_Srx"/>
</dbReference>
<dbReference type="CDD" id="cd00637">
    <property type="entry name" value="7tm_classA_rhodopsin-like"/>
    <property type="match status" value="1"/>
</dbReference>
<accession>A0A2A6C286</accession>
<dbReference type="EnsemblMetazoa" id="PPA40737.1">
    <property type="protein sequence ID" value="PPA40737.1"/>
    <property type="gene ID" value="WBGene00279106"/>
</dbReference>
<evidence type="ECO:0000313" key="1">
    <source>
        <dbReference type="EnsemblMetazoa" id="PPA40737.1"/>
    </source>
</evidence>